<dbReference type="RefSeq" id="WP_144651227.1">
    <property type="nucleotide sequence ID" value="NZ_VNFK01000009.1"/>
</dbReference>
<reference evidence="4 5" key="1">
    <citation type="submission" date="2019-07" db="EMBL/GenBank/DDBJ databases">
        <title>Diversity of Bacteria from Kongsfjorden, Arctic.</title>
        <authorList>
            <person name="Yu Y."/>
        </authorList>
    </citation>
    <scope>NUCLEOTIDE SEQUENCE [LARGE SCALE GENOMIC DNA]</scope>
    <source>
        <strain evidence="4 5">SM1928</strain>
    </source>
</reference>
<proteinExistence type="inferred from homology"/>
<accession>A0A558GYR9</accession>
<evidence type="ECO:0000313" key="4">
    <source>
        <dbReference type="EMBL" id="TVU62031.1"/>
    </source>
</evidence>
<keyword evidence="2" id="KW-0472">Membrane</keyword>
<sequence>MQNPEGAAYLEFLEAEFSHPRSSDGPGLVFASDEVMSKNAGISSRWSQAAVNLRPRSRVGFLFGATSRDIVDAATDMQLGRRLGTAQRAIKRMLDVFLAIFFIAVFFPIALILAFIVKSDSPGPVIYGHFRIGRHGQPFMMYKFRTSMRAESATVADGLNVSGALYKVSEDLETTRCGRWMKKYSLDEIPQLWNVLSGDMSMVGPRPRLFAEEITYPSERELRIRPGVTGLWQFKGRTNHPLQDPTDLDDFYISSWSIVGDIGIFVRTIQAADKALRNRVNGGVSHDDGKFDFR</sequence>
<organism evidence="4 5">
    <name type="scientific">Paenarthrobacter nitroguajacolicus</name>
    <name type="common">Arthrobacter nitroguajacolicus</name>
    <dbReference type="NCBI Taxonomy" id="211146"/>
    <lineage>
        <taxon>Bacteria</taxon>
        <taxon>Bacillati</taxon>
        <taxon>Actinomycetota</taxon>
        <taxon>Actinomycetes</taxon>
        <taxon>Micrococcales</taxon>
        <taxon>Micrococcaceae</taxon>
        <taxon>Paenarthrobacter</taxon>
    </lineage>
</organism>
<evidence type="ECO:0000259" key="3">
    <source>
        <dbReference type="Pfam" id="PF02397"/>
    </source>
</evidence>
<dbReference type="PANTHER" id="PTHR30576">
    <property type="entry name" value="COLANIC BIOSYNTHESIS UDP-GLUCOSE LIPID CARRIER TRANSFERASE"/>
    <property type="match status" value="1"/>
</dbReference>
<feature type="domain" description="Bacterial sugar transferase" evidence="3">
    <location>
        <begin position="91"/>
        <end position="271"/>
    </location>
</feature>
<dbReference type="Pfam" id="PF02397">
    <property type="entry name" value="Bac_transf"/>
    <property type="match status" value="1"/>
</dbReference>
<dbReference type="OrthoDB" id="9808602at2"/>
<gene>
    <name evidence="4" type="ORF">FQP90_13310</name>
</gene>
<dbReference type="InterPro" id="IPR003362">
    <property type="entry name" value="Bact_transf"/>
</dbReference>
<protein>
    <recommendedName>
        <fullName evidence="3">Bacterial sugar transferase domain-containing protein</fullName>
    </recommendedName>
</protein>
<evidence type="ECO:0000256" key="2">
    <source>
        <dbReference type="SAM" id="Phobius"/>
    </source>
</evidence>
<keyword evidence="2" id="KW-1133">Transmembrane helix</keyword>
<dbReference type="Proteomes" id="UP000316500">
    <property type="component" value="Unassembled WGS sequence"/>
</dbReference>
<dbReference type="AlphaFoldDB" id="A0A558GYR9"/>
<name>A0A558GYR9_PAENT</name>
<evidence type="ECO:0000256" key="1">
    <source>
        <dbReference type="ARBA" id="ARBA00006464"/>
    </source>
</evidence>
<dbReference type="EMBL" id="VNFK01000009">
    <property type="protein sequence ID" value="TVU62031.1"/>
    <property type="molecule type" value="Genomic_DNA"/>
</dbReference>
<keyword evidence="2" id="KW-0812">Transmembrane</keyword>
<feature type="transmembrane region" description="Helical" evidence="2">
    <location>
        <begin position="96"/>
        <end position="117"/>
    </location>
</feature>
<evidence type="ECO:0000313" key="5">
    <source>
        <dbReference type="Proteomes" id="UP000316500"/>
    </source>
</evidence>
<comment type="similarity">
    <text evidence="1">Belongs to the bacterial sugar transferase family.</text>
</comment>
<comment type="caution">
    <text evidence="4">The sequence shown here is derived from an EMBL/GenBank/DDBJ whole genome shotgun (WGS) entry which is preliminary data.</text>
</comment>
<dbReference type="GO" id="GO:0016780">
    <property type="term" value="F:phosphotransferase activity, for other substituted phosphate groups"/>
    <property type="evidence" value="ECO:0007669"/>
    <property type="project" value="TreeGrafter"/>
</dbReference>
<dbReference type="PANTHER" id="PTHR30576:SF10">
    <property type="entry name" value="SLL5057 PROTEIN"/>
    <property type="match status" value="1"/>
</dbReference>